<dbReference type="EMBL" id="BLLF01003708">
    <property type="protein sequence ID" value="GFH28014.1"/>
    <property type="molecule type" value="Genomic_DNA"/>
</dbReference>
<dbReference type="SUPFAM" id="SSF81383">
    <property type="entry name" value="F-box domain"/>
    <property type="match status" value="1"/>
</dbReference>
<sequence length="223" mass="24057">KDAADPPPAASLSVSSLDIKELRTLEAAWRPHDSPSIHQVTLKAPLMRMGPKPLLLTLPFEVLLQIASHLGKPSLLAGRISCRALRAVFSEARQTSQLYRRRHTLGQAERSVPMTSSPCPNLVPCNAVFKLIVYVMLHPMYIAAFLSIPFTTSSQPTVMLPVGMPTCPAPAGSRVHLCDAPVLLPDRAHTQPASPQPASRQPTTAAIPTRNCVHPCTHHTAAA</sequence>
<dbReference type="Proteomes" id="UP000485058">
    <property type="component" value="Unassembled WGS sequence"/>
</dbReference>
<organism evidence="2 3">
    <name type="scientific">Haematococcus lacustris</name>
    <name type="common">Green alga</name>
    <name type="synonym">Haematococcus pluvialis</name>
    <dbReference type="NCBI Taxonomy" id="44745"/>
    <lineage>
        <taxon>Eukaryota</taxon>
        <taxon>Viridiplantae</taxon>
        <taxon>Chlorophyta</taxon>
        <taxon>core chlorophytes</taxon>
        <taxon>Chlorophyceae</taxon>
        <taxon>CS clade</taxon>
        <taxon>Chlamydomonadales</taxon>
        <taxon>Haematococcaceae</taxon>
        <taxon>Haematococcus</taxon>
    </lineage>
</organism>
<comment type="caution">
    <text evidence="2">The sequence shown here is derived from an EMBL/GenBank/DDBJ whole genome shotgun (WGS) entry which is preliminary data.</text>
</comment>
<feature type="non-terminal residue" evidence="2">
    <location>
        <position position="1"/>
    </location>
</feature>
<evidence type="ECO:0000313" key="3">
    <source>
        <dbReference type="Proteomes" id="UP000485058"/>
    </source>
</evidence>
<evidence type="ECO:0000259" key="1">
    <source>
        <dbReference type="PROSITE" id="PS50181"/>
    </source>
</evidence>
<dbReference type="AlphaFoldDB" id="A0A6A0A6L5"/>
<feature type="domain" description="F-box" evidence="1">
    <location>
        <begin position="52"/>
        <end position="102"/>
    </location>
</feature>
<accession>A0A6A0A6L5</accession>
<proteinExistence type="predicted"/>
<dbReference type="InterPro" id="IPR001810">
    <property type="entry name" value="F-box_dom"/>
</dbReference>
<gene>
    <name evidence="2" type="ORF">HaLaN_26424</name>
</gene>
<evidence type="ECO:0000313" key="2">
    <source>
        <dbReference type="EMBL" id="GFH28014.1"/>
    </source>
</evidence>
<dbReference type="PROSITE" id="PS50181">
    <property type="entry name" value="FBOX"/>
    <property type="match status" value="1"/>
</dbReference>
<dbReference type="InterPro" id="IPR036047">
    <property type="entry name" value="F-box-like_dom_sf"/>
</dbReference>
<protein>
    <recommendedName>
        <fullName evidence="1">F-box domain-containing protein</fullName>
    </recommendedName>
</protein>
<feature type="non-terminal residue" evidence="2">
    <location>
        <position position="223"/>
    </location>
</feature>
<name>A0A6A0A6L5_HAELA</name>
<reference evidence="2 3" key="1">
    <citation type="submission" date="2020-02" db="EMBL/GenBank/DDBJ databases">
        <title>Draft genome sequence of Haematococcus lacustris strain NIES-144.</title>
        <authorList>
            <person name="Morimoto D."/>
            <person name="Nakagawa S."/>
            <person name="Yoshida T."/>
            <person name="Sawayama S."/>
        </authorList>
    </citation>
    <scope>NUCLEOTIDE SEQUENCE [LARGE SCALE GENOMIC DNA]</scope>
    <source>
        <strain evidence="2 3">NIES-144</strain>
    </source>
</reference>
<keyword evidence="3" id="KW-1185">Reference proteome</keyword>